<proteinExistence type="predicted"/>
<protein>
    <submittedName>
        <fullName evidence="1">Uncharacterized protein</fullName>
    </submittedName>
</protein>
<organism evidence="1 2">
    <name type="scientific">Plakobranchus ocellatus</name>
    <dbReference type="NCBI Taxonomy" id="259542"/>
    <lineage>
        <taxon>Eukaryota</taxon>
        <taxon>Metazoa</taxon>
        <taxon>Spiralia</taxon>
        <taxon>Lophotrochozoa</taxon>
        <taxon>Mollusca</taxon>
        <taxon>Gastropoda</taxon>
        <taxon>Heterobranchia</taxon>
        <taxon>Euthyneura</taxon>
        <taxon>Panpulmonata</taxon>
        <taxon>Sacoglossa</taxon>
        <taxon>Placobranchoidea</taxon>
        <taxon>Plakobranchidae</taxon>
        <taxon>Plakobranchus</taxon>
    </lineage>
</organism>
<sequence>MKRRVVKSEERFFRLVRSVEEYEKSGADKLPLETDADKLPLETDADKLPLETDATILTTIIYHRQQQQ</sequence>
<reference evidence="1 2" key="1">
    <citation type="journal article" date="2021" name="Elife">
        <title>Chloroplast acquisition without the gene transfer in kleptoplastic sea slugs, Plakobranchus ocellatus.</title>
        <authorList>
            <person name="Maeda T."/>
            <person name="Takahashi S."/>
            <person name="Yoshida T."/>
            <person name="Shimamura S."/>
            <person name="Takaki Y."/>
            <person name="Nagai Y."/>
            <person name="Toyoda A."/>
            <person name="Suzuki Y."/>
            <person name="Arimoto A."/>
            <person name="Ishii H."/>
            <person name="Satoh N."/>
            <person name="Nishiyama T."/>
            <person name="Hasebe M."/>
            <person name="Maruyama T."/>
            <person name="Minagawa J."/>
            <person name="Obokata J."/>
            <person name="Shigenobu S."/>
        </authorList>
    </citation>
    <scope>NUCLEOTIDE SEQUENCE [LARGE SCALE GENOMIC DNA]</scope>
</reference>
<evidence type="ECO:0000313" key="2">
    <source>
        <dbReference type="Proteomes" id="UP000735302"/>
    </source>
</evidence>
<name>A0AAV3ZR29_9GAST</name>
<accession>A0AAV3ZR29</accession>
<comment type="caution">
    <text evidence="1">The sequence shown here is derived from an EMBL/GenBank/DDBJ whole genome shotgun (WGS) entry which is preliminary data.</text>
</comment>
<gene>
    <name evidence="1" type="ORF">PoB_002379800</name>
</gene>
<dbReference type="Proteomes" id="UP000735302">
    <property type="component" value="Unassembled WGS sequence"/>
</dbReference>
<dbReference type="AlphaFoldDB" id="A0AAV3ZR29"/>
<keyword evidence="2" id="KW-1185">Reference proteome</keyword>
<dbReference type="EMBL" id="BLXT01002742">
    <property type="protein sequence ID" value="GFN97292.1"/>
    <property type="molecule type" value="Genomic_DNA"/>
</dbReference>
<evidence type="ECO:0000313" key="1">
    <source>
        <dbReference type="EMBL" id="GFN97292.1"/>
    </source>
</evidence>